<dbReference type="RefSeq" id="WP_114184520.1">
    <property type="nucleotide sequence ID" value="NZ_BJYU01000002.1"/>
</dbReference>
<dbReference type="OrthoDB" id="6400788at2"/>
<comment type="caution">
    <text evidence="2">The sequence shown here is derived from an EMBL/GenBank/DDBJ whole genome shotgun (WGS) entry which is preliminary data.</text>
</comment>
<organism evidence="2 3">
    <name type="scientific">Microvirga aerophila</name>
    <dbReference type="NCBI Taxonomy" id="670291"/>
    <lineage>
        <taxon>Bacteria</taxon>
        <taxon>Pseudomonadati</taxon>
        <taxon>Pseudomonadota</taxon>
        <taxon>Alphaproteobacteria</taxon>
        <taxon>Hyphomicrobiales</taxon>
        <taxon>Methylobacteriaceae</taxon>
        <taxon>Microvirga</taxon>
    </lineage>
</organism>
<protein>
    <submittedName>
        <fullName evidence="2">Uncharacterized protein</fullName>
    </submittedName>
</protein>
<dbReference type="EMBL" id="BJYU01000002">
    <property type="protein sequence ID" value="GEO12619.1"/>
    <property type="molecule type" value="Genomic_DNA"/>
</dbReference>
<proteinExistence type="predicted"/>
<sequence>MLESYWPEAQQVNACIKNEAETADVSVLLAVHQPSHLTTRNAGTNIENAANEQDLLDAFLSDNVPGGYLLVPITGPSGAGKSHIVRWLDAQLRRSPKREKLHIIRVPKSASLRRVVELILEPLAGDPRYAKPREALTRAVAEVDKRQAVVLFRAQLENALAIRFEQLSNEAREHKDRAPELRPLMGHAKSLPTLFSDAALAEHFVDKVLSRVVARALQGRSGENEGDETQSQFSGEDLILPDDVNLNDAAFAVRSYYQSQLAVSDTSRRQAAVDLLNSVVDTAIGNVFQLEQSTGGMTLQDIILGVREILFEDGKDLVLLVEDFAALAGIQDVLLKVCIQEGEYEGRKVRATMRTALALTDGYLVSRDTILTRAQRVWIVGNRQQTDNEIKSSVVDMVGAYLNAARWGAEGLRRRYDSWATSGLVTDWLPTWHDESQADDETAVLNAFGFSSRGSALFPFNRAAIDQMVQRHLTEGGRLVFNPRRVINEILRSTLLMRSAYLSGNFPPADLQGIRPNGFLAGWIRQASQPDAVKRRLGTLLAIWGGNAPDQAALSHLAPAIFTAFSLPTPGDLANIKYAPKPEKPTPAAAAASALTPDESIDGHPSSGVAPPPQDPRIAEWSARLDAWAAGAQLVQAEAREIRSVLAKMLESTINWASLRIPVQEIKPTWLSIANARSNPTGGRVLIVCDSHEDEDGTIREGLLGALRFGINDCRWAYPEADVDYCASAAIIDSLLRQLTPLLTEQAQTQTAVLGRALMIQARVAGLSPPLRLSGTDGLLRGLFAPVPVMGAQTFEENWDQLRGQVLGNINDQRARDLLQTLLLERVASFQGTGNKPFAIDTVRLLEALGADVPAAGPVPEGLPEHVRTFLPTISEVRIWARLQPVIAKLRAFKDEIGDFIDEKLDKTEFVNDLREIILMLQKTGTWPRGATMKVVEFDSRLTEFQSSPIVDLVGKTTTIVDEADREQIPKLLNALGSIDLGLIQRTMSFLHAADEILTLAEPRVVQEEASRKQADPGAIAGEIAGLFNILLDAGLVATEAAT</sequence>
<reference evidence="2 3" key="1">
    <citation type="submission" date="2019-07" db="EMBL/GenBank/DDBJ databases">
        <title>Whole genome shotgun sequence of Microvirga aerophila NBRC 106136.</title>
        <authorList>
            <person name="Hosoyama A."/>
            <person name="Uohara A."/>
            <person name="Ohji S."/>
            <person name="Ichikawa N."/>
        </authorList>
    </citation>
    <scope>NUCLEOTIDE SEQUENCE [LARGE SCALE GENOMIC DNA]</scope>
    <source>
        <strain evidence="2 3">NBRC 106136</strain>
    </source>
</reference>
<dbReference type="Proteomes" id="UP000321085">
    <property type="component" value="Unassembled WGS sequence"/>
</dbReference>
<evidence type="ECO:0000313" key="2">
    <source>
        <dbReference type="EMBL" id="GEO12619.1"/>
    </source>
</evidence>
<accession>A0A512BKW9</accession>
<gene>
    <name evidence="2" type="ORF">MAE02_03150</name>
</gene>
<evidence type="ECO:0000313" key="3">
    <source>
        <dbReference type="Proteomes" id="UP000321085"/>
    </source>
</evidence>
<evidence type="ECO:0000256" key="1">
    <source>
        <dbReference type="SAM" id="MobiDB-lite"/>
    </source>
</evidence>
<dbReference type="NCBIfam" id="NF041065">
    <property type="entry name" value="DpdH"/>
    <property type="match status" value="1"/>
</dbReference>
<feature type="compositionally biased region" description="Low complexity" evidence="1">
    <location>
        <begin position="586"/>
        <end position="598"/>
    </location>
</feature>
<keyword evidence="3" id="KW-1185">Reference proteome</keyword>
<name>A0A512BKW9_9HYPH</name>
<dbReference type="AlphaFoldDB" id="A0A512BKW9"/>
<feature type="region of interest" description="Disordered" evidence="1">
    <location>
        <begin position="578"/>
        <end position="616"/>
    </location>
</feature>